<comment type="caution">
    <text evidence="2">The sequence shown here is derived from an EMBL/GenBank/DDBJ whole genome shotgun (WGS) entry which is preliminary data.</text>
</comment>
<dbReference type="EMBL" id="AZSI01000022">
    <property type="protein sequence ID" value="KEY62821.1"/>
    <property type="molecule type" value="Genomic_DNA"/>
</dbReference>
<feature type="transmembrane region" description="Helical" evidence="1">
    <location>
        <begin position="85"/>
        <end position="109"/>
    </location>
</feature>
<feature type="transmembrane region" description="Helical" evidence="1">
    <location>
        <begin position="20"/>
        <end position="41"/>
    </location>
</feature>
<accession>A0A084ABZ2</accession>
<dbReference type="PATRIC" id="fig|1415168.3.peg.1111"/>
<evidence type="ECO:0000313" key="2">
    <source>
        <dbReference type="EMBL" id="KEY62821.1"/>
    </source>
</evidence>
<sequence length="146" mass="16705">MSKSIPRTNGGSTMIADDIVYYAAFVLPIILILLYFFTNYNFTGEQAKFYQRLFKIGGAVYAVTFLANYVSLTGNASNSMTLTDYLMAILILFYLCAPFFFLWNAIAILKRYFHERKRLGYILVAINGFVNLLLIMDGFFWFVGSL</sequence>
<name>A0A084ABZ2_LACLC</name>
<proteinExistence type="predicted"/>
<feature type="transmembrane region" description="Helical" evidence="1">
    <location>
        <begin position="53"/>
        <end position="73"/>
    </location>
</feature>
<keyword evidence="1" id="KW-0812">Transmembrane</keyword>
<dbReference type="AlphaFoldDB" id="A0A084ABZ2"/>
<gene>
    <name evidence="2" type="ORF">U725_01046</name>
</gene>
<feature type="transmembrane region" description="Helical" evidence="1">
    <location>
        <begin position="121"/>
        <end position="143"/>
    </location>
</feature>
<keyword evidence="1" id="KW-1133">Transmembrane helix</keyword>
<protein>
    <submittedName>
        <fullName evidence="2">Putative membrane protein</fullName>
    </submittedName>
</protein>
<dbReference type="Proteomes" id="UP000028401">
    <property type="component" value="Unassembled WGS sequence"/>
</dbReference>
<evidence type="ECO:0000313" key="3">
    <source>
        <dbReference type="Proteomes" id="UP000028401"/>
    </source>
</evidence>
<keyword evidence="1" id="KW-0472">Membrane</keyword>
<organism evidence="2 3">
    <name type="scientific">Lactococcus cremoris subsp. cremoris GE214</name>
    <dbReference type="NCBI Taxonomy" id="1415168"/>
    <lineage>
        <taxon>Bacteria</taxon>
        <taxon>Bacillati</taxon>
        <taxon>Bacillota</taxon>
        <taxon>Bacilli</taxon>
        <taxon>Lactobacillales</taxon>
        <taxon>Streptococcaceae</taxon>
        <taxon>Lactococcus</taxon>
        <taxon>Lactococcus cremoris subsp. cremoris</taxon>
    </lineage>
</organism>
<reference evidence="2 3" key="1">
    <citation type="submission" date="2014-06" db="EMBL/GenBank/DDBJ databases">
        <title>Draft genome sequence of the putrescine producing strain Lactococcus lactis subsp cremoris GE214.</title>
        <authorList>
            <person name="Ladero V."/>
            <person name="Linares D.M."/>
            <person name="del Rio B."/>
            <person name="Mayo B."/>
            <person name="Martin M.C."/>
            <person name="Fernandez M."/>
            <person name="Alvarez M.A."/>
        </authorList>
    </citation>
    <scope>NUCLEOTIDE SEQUENCE [LARGE SCALE GENOMIC DNA]</scope>
    <source>
        <strain evidence="2 3">GE214</strain>
    </source>
</reference>
<evidence type="ECO:0000256" key="1">
    <source>
        <dbReference type="SAM" id="Phobius"/>
    </source>
</evidence>